<dbReference type="PROSITE" id="PS51379">
    <property type="entry name" value="4FE4S_FER_2"/>
    <property type="match status" value="2"/>
</dbReference>
<organism evidence="8 9">
    <name type="scientific">Granulimonas faecalis</name>
    <dbReference type="NCBI Taxonomy" id="2894155"/>
    <lineage>
        <taxon>Bacteria</taxon>
        <taxon>Bacillati</taxon>
        <taxon>Actinomycetota</taxon>
        <taxon>Coriobacteriia</taxon>
        <taxon>Coriobacteriales</taxon>
        <taxon>Kribbibacteriaceae</taxon>
        <taxon>Granulimonas</taxon>
    </lineage>
</organism>
<dbReference type="InterPro" id="IPR014729">
    <property type="entry name" value="Rossmann-like_a/b/a_fold"/>
</dbReference>
<dbReference type="InterPro" id="IPR014730">
    <property type="entry name" value="ETF_a/b_N"/>
</dbReference>
<keyword evidence="5" id="KW-0411">Iron-sulfur</keyword>
<evidence type="ECO:0000256" key="6">
    <source>
        <dbReference type="ARBA" id="ARBA00025649"/>
    </source>
</evidence>
<evidence type="ECO:0000313" key="8">
    <source>
        <dbReference type="EMBL" id="GJM54853.1"/>
    </source>
</evidence>
<dbReference type="PROSITE" id="PS00198">
    <property type="entry name" value="4FE4S_FER_1"/>
    <property type="match status" value="1"/>
</dbReference>
<dbReference type="InterPro" id="IPR029035">
    <property type="entry name" value="DHS-like_NAD/FAD-binding_dom"/>
</dbReference>
<evidence type="ECO:0000313" key="9">
    <source>
        <dbReference type="Proteomes" id="UP001055025"/>
    </source>
</evidence>
<dbReference type="AlphaFoldDB" id="A0AAV5B1W3"/>
<feature type="domain" description="4Fe-4S ferredoxin-type" evidence="7">
    <location>
        <begin position="39"/>
        <end position="59"/>
    </location>
</feature>
<keyword evidence="9" id="KW-1185">Reference proteome</keyword>
<sequence length="398" mass="40004">MSGLVVDADLCVGCGRCVRVCANDGIEVVDRLARVLPGCVSCGMCVDACPVGALEMVREGTGADLSQWSGVLVVAQTDADGAPLPVASELVGVGRGLADARGCALRVLVLAPGTHGCACTGGFSGLGADGADEVLVSRSPRFGARDCAAMAATVAAAVGATKPEAVLFGATDLGRELAPRVAQRLGCGLTADCTGLAVDSETGLLLQTRPAFGGNLMATIVSPEARPQMATVRPGVFAAPERDASRVCTVYEMPPAPCDVAAPEVLAEEPADDGTSIAACDVLVVVGRGIRDKKSLAVARRLADALGAGLGCTRPVVEAGWLDHGCQVGQTGVSVAPRLLVSLGVSGAVQHLAGISGAGCVVAVNEDPEAPILAAADYAVVGDCREVARAWAEALENR</sequence>
<dbReference type="GO" id="GO:0050660">
    <property type="term" value="F:flavin adenine dinucleotide binding"/>
    <property type="evidence" value="ECO:0007669"/>
    <property type="project" value="InterPro"/>
</dbReference>
<dbReference type="Pfam" id="PF01012">
    <property type="entry name" value="ETF"/>
    <property type="match status" value="1"/>
</dbReference>
<dbReference type="PANTHER" id="PTHR43153:SF1">
    <property type="entry name" value="ELECTRON TRANSFER FLAVOPROTEIN SUBUNIT ALPHA, MITOCHONDRIAL"/>
    <property type="match status" value="1"/>
</dbReference>
<dbReference type="GO" id="GO:0033539">
    <property type="term" value="P:fatty acid beta-oxidation using acyl-CoA dehydrogenase"/>
    <property type="evidence" value="ECO:0007669"/>
    <property type="project" value="TreeGrafter"/>
</dbReference>
<dbReference type="Gene3D" id="3.40.50.1220">
    <property type="entry name" value="TPP-binding domain"/>
    <property type="match status" value="1"/>
</dbReference>
<dbReference type="InterPro" id="IPR017896">
    <property type="entry name" value="4Fe4S_Fe-S-bd"/>
</dbReference>
<dbReference type="SUPFAM" id="SSF52467">
    <property type="entry name" value="DHS-like NAD/FAD-binding domain"/>
    <property type="match status" value="1"/>
</dbReference>
<protein>
    <submittedName>
        <fullName evidence="8">Electron transfer flavoprotein subunit alpha</fullName>
    </submittedName>
</protein>
<dbReference type="InterPro" id="IPR001308">
    <property type="entry name" value="ETF_a/FixB"/>
</dbReference>
<evidence type="ECO:0000256" key="2">
    <source>
        <dbReference type="ARBA" id="ARBA00011355"/>
    </source>
</evidence>
<comment type="similarity">
    <text evidence="1">Belongs to the ETF alpha-subunit/FixB family.</text>
</comment>
<dbReference type="GO" id="GO:0046872">
    <property type="term" value="F:metal ion binding"/>
    <property type="evidence" value="ECO:0007669"/>
    <property type="project" value="UniProtKB-KW"/>
</dbReference>
<dbReference type="Proteomes" id="UP001055025">
    <property type="component" value="Unassembled WGS sequence"/>
</dbReference>
<evidence type="ECO:0000256" key="3">
    <source>
        <dbReference type="ARBA" id="ARBA00022723"/>
    </source>
</evidence>
<comment type="function">
    <text evidence="6">The electron transfer flavoprotein serves as a specific electron acceptor for other dehydrogenases. It transfers the electrons to the main respiratory chain via ETF-ubiquinone oxidoreductase (ETF dehydrogenase).</text>
</comment>
<dbReference type="InterPro" id="IPR017900">
    <property type="entry name" value="4Fe4S_Fe_S_CS"/>
</dbReference>
<dbReference type="EMBL" id="BQKC01000001">
    <property type="protein sequence ID" value="GJM54853.1"/>
    <property type="molecule type" value="Genomic_DNA"/>
</dbReference>
<dbReference type="PIRSF" id="PIRSF000089">
    <property type="entry name" value="Electra_flavoP_a"/>
    <property type="match status" value="1"/>
</dbReference>
<dbReference type="Gene3D" id="3.30.70.20">
    <property type="match status" value="1"/>
</dbReference>
<feature type="domain" description="4Fe-4S ferredoxin-type" evidence="7">
    <location>
        <begin position="2"/>
        <end position="31"/>
    </location>
</feature>
<dbReference type="CDD" id="cd01715">
    <property type="entry name" value="ETF_alpha"/>
    <property type="match status" value="1"/>
</dbReference>
<dbReference type="RefSeq" id="WP_265590591.1">
    <property type="nucleotide sequence ID" value="NZ_BQKC01000001.1"/>
</dbReference>
<dbReference type="GO" id="GO:0009055">
    <property type="term" value="F:electron transfer activity"/>
    <property type="evidence" value="ECO:0007669"/>
    <property type="project" value="InterPro"/>
</dbReference>
<keyword evidence="3" id="KW-0479">Metal-binding</keyword>
<evidence type="ECO:0000256" key="4">
    <source>
        <dbReference type="ARBA" id="ARBA00023004"/>
    </source>
</evidence>
<gene>
    <name evidence="8" type="primary">etfA2</name>
    <name evidence="8" type="ORF">ATOP_05080</name>
</gene>
<comment type="subunit">
    <text evidence="2">Heterodimer of an alpha and a beta subunit.</text>
</comment>
<dbReference type="SUPFAM" id="SSF52402">
    <property type="entry name" value="Adenine nucleotide alpha hydrolases-like"/>
    <property type="match status" value="1"/>
</dbReference>
<dbReference type="PANTHER" id="PTHR43153">
    <property type="entry name" value="ELECTRON TRANSFER FLAVOPROTEIN ALPHA"/>
    <property type="match status" value="1"/>
</dbReference>
<reference evidence="8" key="1">
    <citation type="journal article" date="2022" name="Int. J. Syst. Evol. Microbiol.">
        <title>Granulimonas faecalis gen. nov., sp. nov., and Leptogranulimonas caecicola gen. nov., sp. nov., novel lactate-producing Atopobiaceae bacteria isolated from mouse intestines, and an emended description of the family Atopobiaceae.</title>
        <authorList>
            <person name="Morinaga K."/>
            <person name="Kusada H."/>
            <person name="Sakamoto S."/>
            <person name="Murakami T."/>
            <person name="Toyoda A."/>
            <person name="Mori H."/>
            <person name="Meng X.Y."/>
            <person name="Takashino M."/>
            <person name="Murotomi K."/>
            <person name="Tamaki H."/>
        </authorList>
    </citation>
    <scope>NUCLEOTIDE SEQUENCE</scope>
    <source>
        <strain evidence="8">OPF53</strain>
    </source>
</reference>
<dbReference type="InterPro" id="IPR033947">
    <property type="entry name" value="ETF_alpha_N"/>
</dbReference>
<proteinExistence type="inferred from homology"/>
<dbReference type="InterPro" id="IPR014731">
    <property type="entry name" value="ETF_asu_C"/>
</dbReference>
<dbReference type="Pfam" id="PF13237">
    <property type="entry name" value="Fer4_10"/>
    <property type="match status" value="1"/>
</dbReference>
<evidence type="ECO:0000259" key="7">
    <source>
        <dbReference type="PROSITE" id="PS51379"/>
    </source>
</evidence>
<dbReference type="Gene3D" id="3.40.50.620">
    <property type="entry name" value="HUPs"/>
    <property type="match status" value="1"/>
</dbReference>
<accession>A0AAV5B1W3</accession>
<keyword evidence="4" id="KW-0408">Iron</keyword>
<dbReference type="SUPFAM" id="SSF54862">
    <property type="entry name" value="4Fe-4S ferredoxins"/>
    <property type="match status" value="1"/>
</dbReference>
<evidence type="ECO:0000256" key="5">
    <source>
        <dbReference type="ARBA" id="ARBA00023014"/>
    </source>
</evidence>
<dbReference type="Pfam" id="PF00766">
    <property type="entry name" value="ETF_alpha"/>
    <property type="match status" value="1"/>
</dbReference>
<dbReference type="SMART" id="SM00893">
    <property type="entry name" value="ETF"/>
    <property type="match status" value="1"/>
</dbReference>
<comment type="caution">
    <text evidence="8">The sequence shown here is derived from an EMBL/GenBank/DDBJ whole genome shotgun (WGS) entry which is preliminary data.</text>
</comment>
<dbReference type="GO" id="GO:0051536">
    <property type="term" value="F:iron-sulfur cluster binding"/>
    <property type="evidence" value="ECO:0007669"/>
    <property type="project" value="UniProtKB-KW"/>
</dbReference>
<name>A0AAV5B1W3_9ACTN</name>
<evidence type="ECO:0000256" key="1">
    <source>
        <dbReference type="ARBA" id="ARBA00005817"/>
    </source>
</evidence>